<reference evidence="2" key="1">
    <citation type="journal article" date="2019" name="Int. J. Syst. Evol. Microbiol.">
        <title>The Global Catalogue of Microorganisms (GCM) 10K type strain sequencing project: providing services to taxonomists for standard genome sequencing and annotation.</title>
        <authorList>
            <consortium name="The Broad Institute Genomics Platform"/>
            <consortium name="The Broad Institute Genome Sequencing Center for Infectious Disease"/>
            <person name="Wu L."/>
            <person name="Ma J."/>
        </authorList>
    </citation>
    <scope>NUCLEOTIDE SEQUENCE [LARGE SCALE GENOMIC DNA]</scope>
    <source>
        <strain evidence="2">KCTC 12848</strain>
    </source>
</reference>
<dbReference type="Proteomes" id="UP001597425">
    <property type="component" value="Unassembled WGS sequence"/>
</dbReference>
<name>A0ABW5EJ14_9GAMM</name>
<proteinExistence type="predicted"/>
<evidence type="ECO:0000313" key="2">
    <source>
        <dbReference type="Proteomes" id="UP001597425"/>
    </source>
</evidence>
<organism evidence="1 2">
    <name type="scientific">Microbulbifer halophilus</name>
    <dbReference type="NCBI Taxonomy" id="453963"/>
    <lineage>
        <taxon>Bacteria</taxon>
        <taxon>Pseudomonadati</taxon>
        <taxon>Pseudomonadota</taxon>
        <taxon>Gammaproteobacteria</taxon>
        <taxon>Cellvibrionales</taxon>
        <taxon>Microbulbiferaceae</taxon>
        <taxon>Microbulbifer</taxon>
    </lineage>
</organism>
<protein>
    <submittedName>
        <fullName evidence="1">Uncharacterized protein</fullName>
    </submittedName>
</protein>
<accession>A0ABW5EJ14</accession>
<evidence type="ECO:0000313" key="1">
    <source>
        <dbReference type="EMBL" id="MFD2312243.1"/>
    </source>
</evidence>
<gene>
    <name evidence="1" type="ORF">ACFSKX_17615</name>
</gene>
<dbReference type="EMBL" id="JBHUJD010000032">
    <property type="protein sequence ID" value="MFD2312243.1"/>
    <property type="molecule type" value="Genomic_DNA"/>
</dbReference>
<keyword evidence="2" id="KW-1185">Reference proteome</keyword>
<sequence>MSKGAMTLAEGSQKNKFKTDATLVLNGSQVREYVLRTAYEKLSVWKAKYAVSVSPFYPRLKTSIKEAALIDNEIWVFGVDGSNHSDIIDAVQIATQFYQVKPKDILSSIYIKNLNAEGQNEGNMPLLVKLNKALYENTTKAIAQTCKHFGINSGVNIHVYSSNMNPKISKSELHEALKAGGARSVETDSRKIRHKVGSNNGEDSVPLVSNLHVATLDL</sequence>
<dbReference type="RefSeq" id="WP_265723124.1">
    <property type="nucleotide sequence ID" value="NZ_JAPIVK010000038.1"/>
</dbReference>
<comment type="caution">
    <text evidence="1">The sequence shown here is derived from an EMBL/GenBank/DDBJ whole genome shotgun (WGS) entry which is preliminary data.</text>
</comment>